<feature type="region of interest" description="Disordered" evidence="1">
    <location>
        <begin position="53"/>
        <end position="93"/>
    </location>
</feature>
<feature type="non-terminal residue" evidence="2">
    <location>
        <position position="129"/>
    </location>
</feature>
<evidence type="ECO:0000313" key="2">
    <source>
        <dbReference type="EMBL" id="JAG19364.1"/>
    </source>
</evidence>
<name>A0A0A9XH91_LYGHE</name>
<protein>
    <submittedName>
        <fullName evidence="2">Leucine--tRNA ligase</fullName>
    </submittedName>
</protein>
<evidence type="ECO:0000256" key="1">
    <source>
        <dbReference type="SAM" id="MobiDB-lite"/>
    </source>
</evidence>
<feature type="compositionally biased region" description="Polar residues" evidence="1">
    <location>
        <begin position="1"/>
        <end position="12"/>
    </location>
</feature>
<sequence>EQPHSNLNTTSKLYLPSSVTTTPVSAVVNKPDATSARDLETVAASKVETPRKIDQPDTNLQTISKLSPPSGVSTTPVPPVENKQGVLDSDVLPTKEPNVEALRIMDQAKQPTAVAAQTSSTPLAVHCTG</sequence>
<gene>
    <name evidence="2" type="primary">leuS_25</name>
    <name evidence="2" type="ORF">CM83_28959</name>
</gene>
<feature type="non-terminal residue" evidence="2">
    <location>
        <position position="1"/>
    </location>
</feature>
<dbReference type="EMBL" id="GBHO01024240">
    <property type="protein sequence ID" value="JAG19364.1"/>
    <property type="molecule type" value="Transcribed_RNA"/>
</dbReference>
<keyword evidence="2" id="KW-0436">Ligase</keyword>
<reference evidence="2" key="1">
    <citation type="journal article" date="2014" name="PLoS ONE">
        <title>Transcriptome-Based Identification of ABC Transporters in the Western Tarnished Plant Bug Lygus hesperus.</title>
        <authorList>
            <person name="Hull J.J."/>
            <person name="Chaney K."/>
            <person name="Geib S.M."/>
            <person name="Fabrick J.A."/>
            <person name="Brent C.S."/>
            <person name="Walsh D."/>
            <person name="Lavine L.C."/>
        </authorList>
    </citation>
    <scope>NUCLEOTIDE SEQUENCE</scope>
</reference>
<dbReference type="GO" id="GO:0016874">
    <property type="term" value="F:ligase activity"/>
    <property type="evidence" value="ECO:0007669"/>
    <property type="project" value="UniProtKB-KW"/>
</dbReference>
<proteinExistence type="predicted"/>
<accession>A0A0A9XH91</accession>
<feature type="compositionally biased region" description="Polar residues" evidence="1">
    <location>
        <begin position="56"/>
        <end position="65"/>
    </location>
</feature>
<feature type="region of interest" description="Disordered" evidence="1">
    <location>
        <begin position="1"/>
        <end position="22"/>
    </location>
</feature>
<dbReference type="AlphaFoldDB" id="A0A0A9XH91"/>
<organism evidence="2">
    <name type="scientific">Lygus hesperus</name>
    <name type="common">Western plant bug</name>
    <dbReference type="NCBI Taxonomy" id="30085"/>
    <lineage>
        <taxon>Eukaryota</taxon>
        <taxon>Metazoa</taxon>
        <taxon>Ecdysozoa</taxon>
        <taxon>Arthropoda</taxon>
        <taxon>Hexapoda</taxon>
        <taxon>Insecta</taxon>
        <taxon>Pterygota</taxon>
        <taxon>Neoptera</taxon>
        <taxon>Paraneoptera</taxon>
        <taxon>Hemiptera</taxon>
        <taxon>Heteroptera</taxon>
        <taxon>Panheteroptera</taxon>
        <taxon>Cimicomorpha</taxon>
        <taxon>Miridae</taxon>
        <taxon>Mirini</taxon>
        <taxon>Lygus</taxon>
    </lineage>
</organism>
<reference evidence="2" key="2">
    <citation type="submission" date="2014-07" db="EMBL/GenBank/DDBJ databases">
        <authorList>
            <person name="Hull J."/>
        </authorList>
    </citation>
    <scope>NUCLEOTIDE SEQUENCE</scope>
</reference>